<sequence length="296" mass="32205">MLDLLVQTAPNALLDFLERRVFLANRVVETMAAVMMERVAVEYASVKLDGVVQTARCAQKITSDLLANLVYLVGPTECAWMVCQEQALVCVSMDGEATTVLIAQVDTMARHVNPAPALEEALAMTERMDPDVSATQDGEDRSAWSVRKDTLEVRARNVRLALQTLFASMAFRVTDRARAALAFKNLLAVHAYPTILDQTAHVVQTVENTARATKAWRATGFASVTHRGQEKPVMNVLQGNTARLAILALPAIQTVSATQRSVATAPAFVMKEQLALYANTAKLTTLVQVVRLALAA</sequence>
<proteinExistence type="predicted"/>
<dbReference type="AlphaFoldDB" id="A0A7S3G510"/>
<organism evidence="1">
    <name type="scientific">Palpitomonas bilix</name>
    <dbReference type="NCBI Taxonomy" id="652834"/>
    <lineage>
        <taxon>Eukaryota</taxon>
        <taxon>Eukaryota incertae sedis</taxon>
    </lineage>
</organism>
<dbReference type="EMBL" id="HBIB01021971">
    <property type="protein sequence ID" value="CAE0252078.1"/>
    <property type="molecule type" value="Transcribed_RNA"/>
</dbReference>
<protein>
    <submittedName>
        <fullName evidence="1">Uncharacterized protein</fullName>
    </submittedName>
</protein>
<accession>A0A7S3G510</accession>
<gene>
    <name evidence="1" type="ORF">PBIL07802_LOCUS14305</name>
</gene>
<evidence type="ECO:0000313" key="1">
    <source>
        <dbReference type="EMBL" id="CAE0252078.1"/>
    </source>
</evidence>
<reference evidence="1" key="1">
    <citation type="submission" date="2021-01" db="EMBL/GenBank/DDBJ databases">
        <authorList>
            <person name="Corre E."/>
            <person name="Pelletier E."/>
            <person name="Niang G."/>
            <person name="Scheremetjew M."/>
            <person name="Finn R."/>
            <person name="Kale V."/>
            <person name="Holt S."/>
            <person name="Cochrane G."/>
            <person name="Meng A."/>
            <person name="Brown T."/>
            <person name="Cohen L."/>
        </authorList>
    </citation>
    <scope>NUCLEOTIDE SEQUENCE</scope>
    <source>
        <strain evidence="1">NIES-2562</strain>
    </source>
</reference>
<name>A0A7S3G510_9EUKA</name>